<proteinExistence type="predicted"/>
<evidence type="ECO:0000313" key="2">
    <source>
        <dbReference type="Proteomes" id="UP000193834"/>
    </source>
</evidence>
<evidence type="ECO:0000313" key="1">
    <source>
        <dbReference type="EMBL" id="SMG10648.1"/>
    </source>
</evidence>
<reference evidence="1 2" key="1">
    <citation type="submission" date="2017-04" db="EMBL/GenBank/DDBJ databases">
        <authorList>
            <person name="Afonso C.L."/>
            <person name="Miller P.J."/>
            <person name="Scott M.A."/>
            <person name="Spackman E."/>
            <person name="Goraichik I."/>
            <person name="Dimitrov K.M."/>
            <person name="Suarez D.L."/>
            <person name="Swayne D.E."/>
        </authorList>
    </citation>
    <scope>NUCLEOTIDE SEQUENCE [LARGE SCALE GENOMIC DNA]</scope>
    <source>
        <strain evidence="1 2">11</strain>
    </source>
</reference>
<sequence>MAKSRSIDSQNEALIWPVDPILSLRLFFRPIPLRVSEVKRAGLAGEAWNS</sequence>
<dbReference type="EMBL" id="FXAZ01000001">
    <property type="protein sequence ID" value="SMG10648.1"/>
    <property type="molecule type" value="Genomic_DNA"/>
</dbReference>
<name>A0A1X7I8F3_9BACL</name>
<protein>
    <submittedName>
        <fullName evidence="1">Uncharacterized protein</fullName>
    </submittedName>
</protein>
<gene>
    <name evidence="1" type="ORF">SAMN06295960_0204</name>
</gene>
<dbReference type="Proteomes" id="UP000193834">
    <property type="component" value="Unassembled WGS sequence"/>
</dbReference>
<dbReference type="STRING" id="1852522.SAMN06295960_0204"/>
<keyword evidence="2" id="KW-1185">Reference proteome</keyword>
<accession>A0A1X7I8F3</accession>
<organism evidence="1 2">
    <name type="scientific">Paenibacillus aquistagni</name>
    <dbReference type="NCBI Taxonomy" id="1852522"/>
    <lineage>
        <taxon>Bacteria</taxon>
        <taxon>Bacillati</taxon>
        <taxon>Bacillota</taxon>
        <taxon>Bacilli</taxon>
        <taxon>Bacillales</taxon>
        <taxon>Paenibacillaceae</taxon>
        <taxon>Paenibacillus</taxon>
    </lineage>
</organism>
<dbReference type="AlphaFoldDB" id="A0A1X7I8F3"/>